<dbReference type="InterPro" id="IPR050654">
    <property type="entry name" value="AChE-related_enzymes"/>
</dbReference>
<evidence type="ECO:0000313" key="8">
    <source>
        <dbReference type="Proteomes" id="UP001321473"/>
    </source>
</evidence>
<protein>
    <recommendedName>
        <fullName evidence="6">Carboxylesterase type B domain-containing protein</fullName>
    </recommendedName>
</protein>
<keyword evidence="8" id="KW-1185">Reference proteome</keyword>
<keyword evidence="4" id="KW-0325">Glycoprotein</keyword>
<dbReference type="InterPro" id="IPR029058">
    <property type="entry name" value="AB_hydrolase_fold"/>
</dbReference>
<feature type="chain" id="PRO_5042960148" description="Carboxylesterase type B domain-containing protein" evidence="5">
    <location>
        <begin position="19"/>
        <end position="272"/>
    </location>
</feature>
<comment type="similarity">
    <text evidence="1">Belongs to the type-B carboxylesterase/lipase family.</text>
</comment>
<name>A0AAQ4FPF6_AMBAM</name>
<dbReference type="GO" id="GO:0005615">
    <property type="term" value="C:extracellular space"/>
    <property type="evidence" value="ECO:0007669"/>
    <property type="project" value="TreeGrafter"/>
</dbReference>
<accession>A0AAQ4FPF6</accession>
<evidence type="ECO:0000256" key="1">
    <source>
        <dbReference type="ARBA" id="ARBA00005964"/>
    </source>
</evidence>
<dbReference type="EMBL" id="JARKHS020000062">
    <property type="protein sequence ID" value="KAK8789149.1"/>
    <property type="molecule type" value="Genomic_DNA"/>
</dbReference>
<dbReference type="SUPFAM" id="SSF53474">
    <property type="entry name" value="alpha/beta-Hydrolases"/>
    <property type="match status" value="1"/>
</dbReference>
<dbReference type="GO" id="GO:0005886">
    <property type="term" value="C:plasma membrane"/>
    <property type="evidence" value="ECO:0007669"/>
    <property type="project" value="TreeGrafter"/>
</dbReference>
<dbReference type="Proteomes" id="UP001321473">
    <property type="component" value="Unassembled WGS sequence"/>
</dbReference>
<dbReference type="AlphaFoldDB" id="A0AAQ4FPF6"/>
<keyword evidence="3" id="KW-0378">Hydrolase</keyword>
<keyword evidence="2" id="KW-0719">Serine esterase</keyword>
<dbReference type="GO" id="GO:0006581">
    <property type="term" value="P:acetylcholine catabolic process"/>
    <property type="evidence" value="ECO:0007669"/>
    <property type="project" value="TreeGrafter"/>
</dbReference>
<dbReference type="Gene3D" id="3.40.50.1820">
    <property type="entry name" value="alpha/beta hydrolase"/>
    <property type="match status" value="2"/>
</dbReference>
<evidence type="ECO:0000259" key="6">
    <source>
        <dbReference type="Pfam" id="PF00135"/>
    </source>
</evidence>
<organism evidence="7 8">
    <name type="scientific">Amblyomma americanum</name>
    <name type="common">Lone star tick</name>
    <dbReference type="NCBI Taxonomy" id="6943"/>
    <lineage>
        <taxon>Eukaryota</taxon>
        <taxon>Metazoa</taxon>
        <taxon>Ecdysozoa</taxon>
        <taxon>Arthropoda</taxon>
        <taxon>Chelicerata</taxon>
        <taxon>Arachnida</taxon>
        <taxon>Acari</taxon>
        <taxon>Parasitiformes</taxon>
        <taxon>Ixodida</taxon>
        <taxon>Ixodoidea</taxon>
        <taxon>Ixodidae</taxon>
        <taxon>Amblyomminae</taxon>
        <taxon>Amblyomma</taxon>
    </lineage>
</organism>
<feature type="signal peptide" evidence="5">
    <location>
        <begin position="1"/>
        <end position="18"/>
    </location>
</feature>
<dbReference type="GO" id="GO:0003990">
    <property type="term" value="F:acetylcholinesterase activity"/>
    <property type="evidence" value="ECO:0007669"/>
    <property type="project" value="TreeGrafter"/>
</dbReference>
<dbReference type="InterPro" id="IPR002018">
    <property type="entry name" value="CarbesteraseB"/>
</dbReference>
<evidence type="ECO:0000256" key="3">
    <source>
        <dbReference type="ARBA" id="ARBA00022801"/>
    </source>
</evidence>
<reference evidence="7 8" key="1">
    <citation type="journal article" date="2023" name="Arcadia Sci">
        <title>De novo assembly of a long-read Amblyomma americanum tick genome.</title>
        <authorList>
            <person name="Chou S."/>
            <person name="Poskanzer K.E."/>
            <person name="Rollins M."/>
            <person name="Thuy-Boun P.S."/>
        </authorList>
    </citation>
    <scope>NUCLEOTIDE SEQUENCE [LARGE SCALE GENOMIC DNA]</scope>
    <source>
        <strain evidence="7">F_SG_1</strain>
        <tissue evidence="7">Salivary glands</tissue>
    </source>
</reference>
<feature type="domain" description="Carboxylesterase type B" evidence="6">
    <location>
        <begin position="24"/>
        <end position="183"/>
    </location>
</feature>
<dbReference type="PANTHER" id="PTHR43918">
    <property type="entry name" value="ACETYLCHOLINESTERASE"/>
    <property type="match status" value="1"/>
</dbReference>
<gene>
    <name evidence="7" type="ORF">V5799_021075</name>
</gene>
<evidence type="ECO:0000256" key="2">
    <source>
        <dbReference type="ARBA" id="ARBA00022487"/>
    </source>
</evidence>
<keyword evidence="5" id="KW-0732">Signal</keyword>
<proteinExistence type="inferred from homology"/>
<comment type="caution">
    <text evidence="7">The sequence shown here is derived from an EMBL/GenBank/DDBJ whole genome shotgun (WGS) entry which is preliminary data.</text>
</comment>
<feature type="non-terminal residue" evidence="7">
    <location>
        <position position="272"/>
    </location>
</feature>
<evidence type="ECO:0000313" key="7">
    <source>
        <dbReference type="EMBL" id="KAK8789149.1"/>
    </source>
</evidence>
<sequence length="272" mass="29495">MKGSVVVAVLLKAFFCASYEVQRPTDLGPVGGRKIEILGTTIEEYRGIPFAEPPIGEHRFKPPVPAKPWDGTLNATSRRSGCPQPMLNTSLTDNIEYGEDCLHLNVWAREGSSNAPVLVWIYGGGFTYSSASHDYYTGAVIAAKTGIVVASMNYRLGVLGFLNADSPEAPGNMGMLDQNLALKSADELVLATFRAVPGKHMPFLPTYQNAFLPEEPSVAIRSGSFDTGVDLLTGVTSDEGVTLFSWLQPKPEILVEHLDNVDRETLINALHE</sequence>
<evidence type="ECO:0000256" key="5">
    <source>
        <dbReference type="SAM" id="SignalP"/>
    </source>
</evidence>
<evidence type="ECO:0000256" key="4">
    <source>
        <dbReference type="ARBA" id="ARBA00023180"/>
    </source>
</evidence>
<dbReference type="PANTHER" id="PTHR43918:SF4">
    <property type="entry name" value="CARBOXYLIC ESTER HYDROLASE"/>
    <property type="match status" value="1"/>
</dbReference>
<dbReference type="Pfam" id="PF00135">
    <property type="entry name" value="COesterase"/>
    <property type="match status" value="1"/>
</dbReference>
<dbReference type="GO" id="GO:0019695">
    <property type="term" value="P:choline metabolic process"/>
    <property type="evidence" value="ECO:0007669"/>
    <property type="project" value="TreeGrafter"/>
</dbReference>